<reference evidence="1 2" key="1">
    <citation type="submission" date="2019-12" db="EMBL/GenBank/DDBJ databases">
        <title>Genomic-based taxomic classification of the family Erythrobacteraceae.</title>
        <authorList>
            <person name="Xu L."/>
        </authorList>
    </citation>
    <scope>NUCLEOTIDE SEQUENCE [LARGE SCALE GENOMIC DNA]</scope>
    <source>
        <strain evidence="1 2">JCM 17802</strain>
    </source>
</reference>
<dbReference type="OrthoDB" id="9810066at2"/>
<dbReference type="SUPFAM" id="SSF53474">
    <property type="entry name" value="alpha/beta-Hydrolases"/>
    <property type="match status" value="1"/>
</dbReference>
<comment type="caution">
    <text evidence="1">The sequence shown here is derived from an EMBL/GenBank/DDBJ whole genome shotgun (WGS) entry which is preliminary data.</text>
</comment>
<protein>
    <submittedName>
        <fullName evidence="1">Alpha/beta hydrolase</fullName>
    </submittedName>
</protein>
<dbReference type="Gene3D" id="3.40.50.1820">
    <property type="entry name" value="alpha/beta hydrolase"/>
    <property type="match status" value="1"/>
</dbReference>
<dbReference type="Proteomes" id="UP000468943">
    <property type="component" value="Unassembled WGS sequence"/>
</dbReference>
<dbReference type="EMBL" id="WTYS01000001">
    <property type="protein sequence ID" value="MXO57262.1"/>
    <property type="molecule type" value="Genomic_DNA"/>
</dbReference>
<proteinExistence type="predicted"/>
<evidence type="ECO:0000313" key="1">
    <source>
        <dbReference type="EMBL" id="MXO57262.1"/>
    </source>
</evidence>
<dbReference type="InterPro" id="IPR029058">
    <property type="entry name" value="AB_hydrolase_fold"/>
</dbReference>
<name>A0A6I4SRY1_9SPHN</name>
<accession>A0A6I4SRY1</accession>
<evidence type="ECO:0000313" key="2">
    <source>
        <dbReference type="Proteomes" id="UP000468943"/>
    </source>
</evidence>
<dbReference type="AlphaFoldDB" id="A0A6I4SRY1"/>
<gene>
    <name evidence="1" type="ORF">GRI36_10250</name>
</gene>
<dbReference type="GO" id="GO:0016787">
    <property type="term" value="F:hydrolase activity"/>
    <property type="evidence" value="ECO:0007669"/>
    <property type="project" value="UniProtKB-KW"/>
</dbReference>
<sequence length="213" mass="22465">MDFHEVVLPGDPPLHALLGVPVDAMGLVIFAHGSGSGRLSPRNGYVAQRMRDIGLGTLLLDLLSPAEEVDRRNVFDIPLLASRLARATDWASELEETRGLKPGYFGSSTGAGAALRAAAGDDRIAAVVSRGGRPDLAGKPALAAVAAPTLFIVGSRDNQVIELNKFAASSLHCPHELVIVPGAGHLFEEPGTLDRVVELACDWFQLNFEGATP</sequence>
<organism evidence="1 2">
    <name type="scientific">Pontixanthobacter gangjinensis</name>
    <dbReference type="NCBI Taxonomy" id="1028742"/>
    <lineage>
        <taxon>Bacteria</taxon>
        <taxon>Pseudomonadati</taxon>
        <taxon>Pseudomonadota</taxon>
        <taxon>Alphaproteobacteria</taxon>
        <taxon>Sphingomonadales</taxon>
        <taxon>Erythrobacteraceae</taxon>
        <taxon>Pontixanthobacter</taxon>
    </lineage>
</organism>
<keyword evidence="1" id="KW-0378">Hydrolase</keyword>
<keyword evidence="2" id="KW-1185">Reference proteome</keyword>